<accession>A0A9P7F3M9</accession>
<feature type="non-terminal residue" evidence="1">
    <location>
        <position position="61"/>
    </location>
</feature>
<dbReference type="OrthoDB" id="2682275at2759"/>
<dbReference type="EMBL" id="JABBWM010000038">
    <property type="protein sequence ID" value="KAG2105443.1"/>
    <property type="molecule type" value="Genomic_DNA"/>
</dbReference>
<keyword evidence="2" id="KW-1185">Reference proteome</keyword>
<reference evidence="1" key="1">
    <citation type="journal article" date="2020" name="New Phytol.">
        <title>Comparative genomics reveals dynamic genome evolution in host specialist ectomycorrhizal fungi.</title>
        <authorList>
            <person name="Lofgren L.A."/>
            <person name="Nguyen N.H."/>
            <person name="Vilgalys R."/>
            <person name="Ruytinx J."/>
            <person name="Liao H.L."/>
            <person name="Branco S."/>
            <person name="Kuo A."/>
            <person name="LaButti K."/>
            <person name="Lipzen A."/>
            <person name="Andreopoulos W."/>
            <person name="Pangilinan J."/>
            <person name="Riley R."/>
            <person name="Hundley H."/>
            <person name="Na H."/>
            <person name="Barry K."/>
            <person name="Grigoriev I.V."/>
            <person name="Stajich J.E."/>
            <person name="Kennedy P.G."/>
        </authorList>
    </citation>
    <scope>NUCLEOTIDE SEQUENCE</scope>
    <source>
        <strain evidence="1">FC423</strain>
    </source>
</reference>
<dbReference type="RefSeq" id="XP_041291197.1">
    <property type="nucleotide sequence ID" value="XM_041430365.1"/>
</dbReference>
<name>A0A9P7F3M9_9AGAM</name>
<sequence length="61" mass="6786">FLRRLHEHRGTATSGHPVRAGGAIALAITGMTPDLIQVAGQWSFDEFKKYMHQHAFLLNAL</sequence>
<feature type="non-terminal residue" evidence="1">
    <location>
        <position position="1"/>
    </location>
</feature>
<proteinExistence type="predicted"/>
<comment type="caution">
    <text evidence="1">The sequence shown here is derived from an EMBL/GenBank/DDBJ whole genome shotgun (WGS) entry which is preliminary data.</text>
</comment>
<dbReference type="AlphaFoldDB" id="A0A9P7F3M9"/>
<protein>
    <submittedName>
        <fullName evidence="1">Uncharacterized protein</fullName>
    </submittedName>
</protein>
<evidence type="ECO:0000313" key="2">
    <source>
        <dbReference type="Proteomes" id="UP000823399"/>
    </source>
</evidence>
<dbReference type="GeneID" id="64692624"/>
<organism evidence="1 2">
    <name type="scientific">Suillus discolor</name>
    <dbReference type="NCBI Taxonomy" id="1912936"/>
    <lineage>
        <taxon>Eukaryota</taxon>
        <taxon>Fungi</taxon>
        <taxon>Dikarya</taxon>
        <taxon>Basidiomycota</taxon>
        <taxon>Agaricomycotina</taxon>
        <taxon>Agaricomycetes</taxon>
        <taxon>Agaricomycetidae</taxon>
        <taxon>Boletales</taxon>
        <taxon>Suillineae</taxon>
        <taxon>Suillaceae</taxon>
        <taxon>Suillus</taxon>
    </lineage>
</organism>
<dbReference type="Proteomes" id="UP000823399">
    <property type="component" value="Unassembled WGS sequence"/>
</dbReference>
<gene>
    <name evidence="1" type="ORF">F5147DRAFT_548552</name>
</gene>
<evidence type="ECO:0000313" key="1">
    <source>
        <dbReference type="EMBL" id="KAG2105443.1"/>
    </source>
</evidence>